<feature type="region of interest" description="Disordered" evidence="1">
    <location>
        <begin position="520"/>
        <end position="542"/>
    </location>
</feature>
<feature type="compositionally biased region" description="Low complexity" evidence="1">
    <location>
        <begin position="527"/>
        <end position="542"/>
    </location>
</feature>
<gene>
    <name evidence="2" type="ORF">E4U09_006244</name>
</gene>
<comment type="caution">
    <text evidence="2">The sequence shown here is derived from an EMBL/GenBank/DDBJ whole genome shotgun (WGS) entry which is preliminary data.</text>
</comment>
<name>A0A9P7QQZ0_9HYPO</name>
<dbReference type="EMBL" id="SRRH01000056">
    <property type="protein sequence ID" value="KAG6300886.1"/>
    <property type="molecule type" value="Genomic_DNA"/>
</dbReference>
<protein>
    <submittedName>
        <fullName evidence="2">Uncharacterized protein</fullName>
    </submittedName>
</protein>
<feature type="compositionally biased region" description="Acidic residues" evidence="1">
    <location>
        <begin position="806"/>
        <end position="843"/>
    </location>
</feature>
<feature type="region of interest" description="Disordered" evidence="1">
    <location>
        <begin position="778"/>
        <end position="925"/>
    </location>
</feature>
<feature type="region of interest" description="Disordered" evidence="1">
    <location>
        <begin position="116"/>
        <end position="138"/>
    </location>
</feature>
<evidence type="ECO:0000313" key="2">
    <source>
        <dbReference type="EMBL" id="KAG6300886.1"/>
    </source>
</evidence>
<reference evidence="2 3" key="1">
    <citation type="journal article" date="2020" name="bioRxiv">
        <title>Whole genome comparisons of ergot fungi reveals the divergence and evolution of species within the genus Claviceps are the result of varying mechanisms driving genome evolution and host range expansion.</title>
        <authorList>
            <person name="Wyka S.A."/>
            <person name="Mondo S.J."/>
            <person name="Liu M."/>
            <person name="Dettman J."/>
            <person name="Nalam V."/>
            <person name="Broders K.D."/>
        </authorList>
    </citation>
    <scope>NUCLEOTIDE SEQUENCE [LARGE SCALE GENOMIC DNA]</scope>
    <source>
        <strain evidence="2 3">Clav52</strain>
    </source>
</reference>
<proteinExistence type="predicted"/>
<accession>A0A9P7QQZ0</accession>
<dbReference type="Proteomes" id="UP000707071">
    <property type="component" value="Unassembled WGS sequence"/>
</dbReference>
<organism evidence="2 3">
    <name type="scientific">Claviceps aff. purpurea</name>
    <dbReference type="NCBI Taxonomy" id="1967640"/>
    <lineage>
        <taxon>Eukaryota</taxon>
        <taxon>Fungi</taxon>
        <taxon>Dikarya</taxon>
        <taxon>Ascomycota</taxon>
        <taxon>Pezizomycotina</taxon>
        <taxon>Sordariomycetes</taxon>
        <taxon>Hypocreomycetidae</taxon>
        <taxon>Hypocreales</taxon>
        <taxon>Clavicipitaceae</taxon>
        <taxon>Claviceps</taxon>
    </lineage>
</organism>
<feature type="region of interest" description="Disordered" evidence="1">
    <location>
        <begin position="33"/>
        <end position="62"/>
    </location>
</feature>
<keyword evidence="3" id="KW-1185">Reference proteome</keyword>
<dbReference type="AlphaFoldDB" id="A0A9P7QQZ0"/>
<feature type="compositionally biased region" description="Basic and acidic residues" evidence="1">
    <location>
        <begin position="778"/>
        <end position="791"/>
    </location>
</feature>
<evidence type="ECO:0000256" key="1">
    <source>
        <dbReference type="SAM" id="MobiDB-lite"/>
    </source>
</evidence>
<sequence length="1020" mass="114049">MYRTQSEGGELGRGGSTSKTWWKLRRRNSSKLLDIRPTIRGAPLPRDSNTNDHNLRPSISSENQEVNLKQLLHLIQRMRPASSSASNVDSAYKEFDKHKETCANLCAGILEEDGEPRLVGTADPTTPRDFSIDSLESSGGINLGERTFYSGGSMSEPVNDGVNFRKGLVNEVYLNAMRDWRGCLESLCDAFRSSLTDTYKSYERDATPEMLDLLFTSKKFRRDAVHRMRNASVTRMLSADPQFFPRYEIRFRNYERVKRELIEARQLLQSAESGILPTRQVQEFIMSPQGDAMLEFANHATGSSPRVDPVLRFRVSSTALADTSPIFARMFSGCSSSLHLHEAEDIQPCLPPSPTPYMCQDGTEAQLYRMPQYEINRLQSFEVLMHAAHMHTELVPNTVSFERFVAIAECSLRYKSTSPLERVVQENWLPQWMHRGADMPDELLVISYAFGMRELFTRMSKRMILSLVDEKDLQTRPWPQKIRDKIWAVRCAKLDQIYACCTSTILEYLPRPTYHQANISVDNNHQPPSNNATMSTSPTMTATSTPLLTLPPRCPRGSHGCDAANLGWLLLNFNEMHLLPHILQPSLLSHSHAHAHAHAHTSPQQPPPRSLAHTIGISRRMPSPVVSPMHHSGICDPSLAFRAAIDDIHSSIHGLTLHDISGKSHGWALSKDQIGEPQIIPTTGLGRMAARDERPCAVVATGVEFPDAVRVRILAQVDDLGDVRALARMNRAFFETYKRWEVWLVRRFLQREVPGGGGGGGGDGVRPCRGGRMEMEQKVRGEEVGGMREAGRGFGDGVSVISFLTNDDDDDDEREGDEEEEEEEEEEEGDEGEDEDENEDENDRIDRAAGPAGSETPILSSLMPHLQPQNIELTEHPDEEEQHSSSGTASPIPLRHYPSHDEPSSIYVPRKSPGPSTIHLEEAPMTNEEARRILWPDSDAPDSLEPVRLIAPGNERQREKFLAGDVFLTSRGGLEDKTLVGEDDRDGHLLGEIGPRAGVRAIRAADREGSFRSTSDGRLS</sequence>
<evidence type="ECO:0000313" key="3">
    <source>
        <dbReference type="Proteomes" id="UP000707071"/>
    </source>
</evidence>